<dbReference type="InterPro" id="IPR010994">
    <property type="entry name" value="RuvA_2-like"/>
</dbReference>
<evidence type="ECO:0000313" key="9">
    <source>
        <dbReference type="Proteomes" id="UP000050865"/>
    </source>
</evidence>
<evidence type="ECO:0000256" key="3">
    <source>
        <dbReference type="ARBA" id="ARBA00022723"/>
    </source>
</evidence>
<proteinExistence type="inferred from homology"/>
<dbReference type="PANTHER" id="PTHR30471:SF3">
    <property type="entry name" value="UPF0758 PROTEIN YEES-RELATED"/>
    <property type="match status" value="1"/>
</dbReference>
<evidence type="ECO:0000256" key="4">
    <source>
        <dbReference type="ARBA" id="ARBA00022801"/>
    </source>
</evidence>
<keyword evidence="3" id="KW-0479">Metal-binding</keyword>
<evidence type="ECO:0000256" key="6">
    <source>
        <dbReference type="ARBA" id="ARBA00023049"/>
    </source>
</evidence>
<evidence type="ECO:0000256" key="1">
    <source>
        <dbReference type="ARBA" id="ARBA00010243"/>
    </source>
</evidence>
<dbReference type="InterPro" id="IPR001405">
    <property type="entry name" value="UPF0758"/>
</dbReference>
<keyword evidence="4" id="KW-0378">Hydrolase</keyword>
<dbReference type="InterPro" id="IPR025657">
    <property type="entry name" value="RadC_JAB"/>
</dbReference>
<dbReference type="GO" id="GO:0006508">
    <property type="term" value="P:proteolysis"/>
    <property type="evidence" value="ECO:0007669"/>
    <property type="project" value="UniProtKB-KW"/>
</dbReference>
<comment type="caution">
    <text evidence="8">The sequence shown here is derived from an EMBL/GenBank/DDBJ whole genome shotgun (WGS) entry which is preliminary data.</text>
</comment>
<keyword evidence="5" id="KW-0862">Zinc</keyword>
<comment type="similarity">
    <text evidence="1">Belongs to the UPF0758 family.</text>
</comment>
<dbReference type="PROSITE" id="PS50249">
    <property type="entry name" value="MPN"/>
    <property type="match status" value="1"/>
</dbReference>
<dbReference type="Pfam" id="PF04002">
    <property type="entry name" value="RadC"/>
    <property type="match status" value="1"/>
</dbReference>
<evidence type="ECO:0000256" key="5">
    <source>
        <dbReference type="ARBA" id="ARBA00022833"/>
    </source>
</evidence>
<dbReference type="Gene3D" id="3.40.140.10">
    <property type="entry name" value="Cytidine Deaminase, domain 2"/>
    <property type="match status" value="1"/>
</dbReference>
<name>A0A0R2FAA9_9LACO</name>
<keyword evidence="2" id="KW-0645">Protease</keyword>
<dbReference type="PROSITE" id="PS01302">
    <property type="entry name" value="UPF0758"/>
    <property type="match status" value="1"/>
</dbReference>
<dbReference type="Proteomes" id="UP000050865">
    <property type="component" value="Unassembled WGS sequence"/>
</dbReference>
<evidence type="ECO:0000313" key="8">
    <source>
        <dbReference type="EMBL" id="KRN25289.1"/>
    </source>
</evidence>
<gene>
    <name evidence="8" type="ORF">FC75_GL000773</name>
</gene>
<dbReference type="PANTHER" id="PTHR30471">
    <property type="entry name" value="DNA REPAIR PROTEIN RADC"/>
    <property type="match status" value="1"/>
</dbReference>
<dbReference type="STRING" id="1423730.FC75_GL000773"/>
<keyword evidence="6" id="KW-0482">Metalloprotease</keyword>
<dbReference type="EMBL" id="AYZJ01000015">
    <property type="protein sequence ID" value="KRN25289.1"/>
    <property type="molecule type" value="Genomic_DNA"/>
</dbReference>
<dbReference type="GO" id="GO:0046872">
    <property type="term" value="F:metal ion binding"/>
    <property type="evidence" value="ECO:0007669"/>
    <property type="project" value="UniProtKB-KW"/>
</dbReference>
<dbReference type="InterPro" id="IPR046778">
    <property type="entry name" value="UPF0758_N"/>
</dbReference>
<reference evidence="8 9" key="1">
    <citation type="journal article" date="2015" name="Genome Announc.">
        <title>Expanding the biotechnology potential of lactobacilli through comparative genomics of 213 strains and associated genera.</title>
        <authorList>
            <person name="Sun Z."/>
            <person name="Harris H.M."/>
            <person name="McCann A."/>
            <person name="Guo C."/>
            <person name="Argimon S."/>
            <person name="Zhang W."/>
            <person name="Yang X."/>
            <person name="Jeffery I.B."/>
            <person name="Cooney J.C."/>
            <person name="Kagawa T.F."/>
            <person name="Liu W."/>
            <person name="Song Y."/>
            <person name="Salvetti E."/>
            <person name="Wrobel A."/>
            <person name="Rasinkangas P."/>
            <person name="Parkhill J."/>
            <person name="Rea M.C."/>
            <person name="O'Sullivan O."/>
            <person name="Ritari J."/>
            <person name="Douillard F.P."/>
            <person name="Paul Ross R."/>
            <person name="Yang R."/>
            <person name="Briner A.E."/>
            <person name="Felis G.E."/>
            <person name="de Vos W.M."/>
            <person name="Barrangou R."/>
            <person name="Klaenhammer T.R."/>
            <person name="Caufield P.W."/>
            <person name="Cui Y."/>
            <person name="Zhang H."/>
            <person name="O'Toole P.W."/>
        </authorList>
    </citation>
    <scope>NUCLEOTIDE SEQUENCE [LARGE SCALE GENOMIC DNA]</scope>
    <source>
        <strain evidence="8 9">DSM 22697</strain>
    </source>
</reference>
<dbReference type="AlphaFoldDB" id="A0A0R2FAA9"/>
<organism evidence="8 9">
    <name type="scientific">Lacticaseibacillus camelliae DSM 22697 = JCM 13995</name>
    <dbReference type="NCBI Taxonomy" id="1423730"/>
    <lineage>
        <taxon>Bacteria</taxon>
        <taxon>Bacillati</taxon>
        <taxon>Bacillota</taxon>
        <taxon>Bacilli</taxon>
        <taxon>Lactobacillales</taxon>
        <taxon>Lactobacillaceae</taxon>
        <taxon>Lacticaseibacillus</taxon>
    </lineage>
</organism>
<keyword evidence="9" id="KW-1185">Reference proteome</keyword>
<dbReference type="Gene3D" id="1.10.150.20">
    <property type="entry name" value="5' to 3' exonuclease, C-terminal subdomain"/>
    <property type="match status" value="1"/>
</dbReference>
<dbReference type="InterPro" id="IPR020891">
    <property type="entry name" value="UPF0758_CS"/>
</dbReference>
<dbReference type="InterPro" id="IPR037518">
    <property type="entry name" value="MPN"/>
</dbReference>
<dbReference type="Pfam" id="PF20582">
    <property type="entry name" value="UPF0758_N"/>
    <property type="match status" value="1"/>
</dbReference>
<dbReference type="CDD" id="cd08071">
    <property type="entry name" value="MPN_DUF2466"/>
    <property type="match status" value="1"/>
</dbReference>
<dbReference type="PATRIC" id="fig|1423730.4.peg.808"/>
<evidence type="ECO:0000256" key="2">
    <source>
        <dbReference type="ARBA" id="ARBA00022670"/>
    </source>
</evidence>
<protein>
    <submittedName>
        <fullName evidence="8">DNA repair protein RadC</fullName>
    </submittedName>
</protein>
<accession>A0A0R2FAA9</accession>
<dbReference type="NCBIfam" id="NF000642">
    <property type="entry name" value="PRK00024.1"/>
    <property type="match status" value="1"/>
</dbReference>
<evidence type="ECO:0000259" key="7">
    <source>
        <dbReference type="PROSITE" id="PS50249"/>
    </source>
</evidence>
<dbReference type="GO" id="GO:0008237">
    <property type="term" value="F:metallopeptidase activity"/>
    <property type="evidence" value="ECO:0007669"/>
    <property type="project" value="UniProtKB-KW"/>
</dbReference>
<dbReference type="SUPFAM" id="SSF47781">
    <property type="entry name" value="RuvA domain 2-like"/>
    <property type="match status" value="1"/>
</dbReference>
<feature type="domain" description="MPN" evidence="7">
    <location>
        <begin position="88"/>
        <end position="195"/>
    </location>
</feature>
<sequence length="195" mass="20623">MIEAHGALALSDQELLEVVIGSGSGKWQVALVAEAVLRQYPALSGLSAATPAELAQVPGIGPTKAARLLAGLELARRVQQRQTLRYGAVLDAEQIGQAMVQRLSGATEEHLLALMLDVRNAVIRELELAHGGVDKSIADPRVVFRAALALNASRLILVHNHPSGDHLPSAMDSDLTARFVAAGEMIGVTVLDHII</sequence>
<dbReference type="NCBIfam" id="TIGR00608">
    <property type="entry name" value="radc"/>
    <property type="match status" value="1"/>
</dbReference>